<proteinExistence type="inferred from homology"/>
<dbReference type="GO" id="GO:0007219">
    <property type="term" value="P:Notch signaling pathway"/>
    <property type="evidence" value="ECO:0007669"/>
    <property type="project" value="UniProtKB-KW"/>
</dbReference>
<name>A0A8S1DTL7_9INSE</name>
<evidence type="ECO:0000256" key="5">
    <source>
        <dbReference type="ARBA" id="ARBA00022729"/>
    </source>
</evidence>
<dbReference type="OrthoDB" id="755951at2759"/>
<keyword evidence="7 10" id="KW-1133">Transmembrane helix</keyword>
<evidence type="ECO:0000256" key="2">
    <source>
        <dbReference type="ARBA" id="ARBA00007717"/>
    </source>
</evidence>
<evidence type="ECO:0000256" key="9">
    <source>
        <dbReference type="ARBA" id="ARBA00023180"/>
    </source>
</evidence>
<comment type="subcellular location">
    <subcellularLocation>
        <location evidence="1">Membrane</location>
        <topology evidence="1">Single-pass type I membrane protein</topology>
    </subcellularLocation>
</comment>
<dbReference type="InterPro" id="IPR041084">
    <property type="entry name" value="Ncstrn_small"/>
</dbReference>
<evidence type="ECO:0000313" key="12">
    <source>
        <dbReference type="EMBL" id="CAB3387221.1"/>
    </source>
</evidence>
<gene>
    <name evidence="12" type="ORF">CLODIP_2_CD13098</name>
</gene>
<evidence type="ECO:0000256" key="7">
    <source>
        <dbReference type="ARBA" id="ARBA00022989"/>
    </source>
</evidence>
<dbReference type="Proteomes" id="UP000494165">
    <property type="component" value="Unassembled WGS sequence"/>
</dbReference>
<dbReference type="SUPFAM" id="SSF53187">
    <property type="entry name" value="Zn-dependent exopeptidases"/>
    <property type="match status" value="1"/>
</dbReference>
<evidence type="ECO:0000256" key="6">
    <source>
        <dbReference type="ARBA" id="ARBA00022976"/>
    </source>
</evidence>
<feature type="non-terminal residue" evidence="12">
    <location>
        <position position="1"/>
    </location>
</feature>
<keyword evidence="8 10" id="KW-0472">Membrane</keyword>
<keyword evidence="4 10" id="KW-0812">Transmembrane</keyword>
<dbReference type="PANTHER" id="PTHR21092">
    <property type="entry name" value="NICASTRIN"/>
    <property type="match status" value="1"/>
</dbReference>
<feature type="transmembrane region" description="Helical" evidence="10">
    <location>
        <begin position="666"/>
        <end position="687"/>
    </location>
</feature>
<dbReference type="Pfam" id="PF18266">
    <property type="entry name" value="Ncstrn_small"/>
    <property type="match status" value="1"/>
</dbReference>
<organism evidence="12 13">
    <name type="scientific">Cloeon dipterum</name>
    <dbReference type="NCBI Taxonomy" id="197152"/>
    <lineage>
        <taxon>Eukaryota</taxon>
        <taxon>Metazoa</taxon>
        <taxon>Ecdysozoa</taxon>
        <taxon>Arthropoda</taxon>
        <taxon>Hexapoda</taxon>
        <taxon>Insecta</taxon>
        <taxon>Pterygota</taxon>
        <taxon>Palaeoptera</taxon>
        <taxon>Ephemeroptera</taxon>
        <taxon>Pisciforma</taxon>
        <taxon>Baetidae</taxon>
        <taxon>Cloeon</taxon>
    </lineage>
</organism>
<evidence type="ECO:0000256" key="8">
    <source>
        <dbReference type="ARBA" id="ARBA00023136"/>
    </source>
</evidence>
<evidence type="ECO:0000313" key="13">
    <source>
        <dbReference type="Proteomes" id="UP000494165"/>
    </source>
</evidence>
<keyword evidence="5" id="KW-0732">Signal</keyword>
<evidence type="ECO:0000256" key="3">
    <source>
        <dbReference type="ARBA" id="ARBA00015303"/>
    </source>
</evidence>
<dbReference type="InterPro" id="IPR008710">
    <property type="entry name" value="Nicastrin"/>
</dbReference>
<evidence type="ECO:0000256" key="4">
    <source>
        <dbReference type="ARBA" id="ARBA00022692"/>
    </source>
</evidence>
<dbReference type="Pfam" id="PF05450">
    <property type="entry name" value="Nicastrin"/>
    <property type="match status" value="1"/>
</dbReference>
<feature type="domain" description="Nicastrin small lobe" evidence="11">
    <location>
        <begin position="60"/>
        <end position="231"/>
    </location>
</feature>
<dbReference type="Gene3D" id="3.40.630.10">
    <property type="entry name" value="Zn peptidases"/>
    <property type="match status" value="1"/>
</dbReference>
<comment type="similarity">
    <text evidence="2">Belongs to the nicastrin family.</text>
</comment>
<accession>A0A8S1DTL7</accession>
<dbReference type="GO" id="GO:0007220">
    <property type="term" value="P:Notch receptor processing"/>
    <property type="evidence" value="ECO:0007669"/>
    <property type="project" value="TreeGrafter"/>
</dbReference>
<dbReference type="EMBL" id="CADEPI010000552">
    <property type="protein sequence ID" value="CAB3387221.1"/>
    <property type="molecule type" value="Genomic_DNA"/>
</dbReference>
<protein>
    <recommendedName>
        <fullName evidence="3">Nicastrin</fullName>
    </recommendedName>
</protein>
<evidence type="ECO:0000256" key="1">
    <source>
        <dbReference type="ARBA" id="ARBA00004479"/>
    </source>
</evidence>
<dbReference type="GO" id="GO:0005886">
    <property type="term" value="C:plasma membrane"/>
    <property type="evidence" value="ECO:0007669"/>
    <property type="project" value="UniProtKB-ARBA"/>
</dbReference>
<sequence length="703" mass="78005">FVCKLNCITHCSALPTRFLELISLFLLRTNQPIAILKKSSGAEATRTKDRIYAQIEGTAACFRRLNGTHQFGCSSRRTGNVGVLQLLKEPADVTWLTKEAPDDTYMAIVHSNMFNEQTLRALKDSPKVGGVVLLRSDTEENNLASYSPEDSCPNRYSGLSSFEKQLCSDSKPWNPKGSSLLQVDWGFPIFYVHSDTSIKNITDCYVKHNSEREGMTTRSLCAMEMQAFMIAAKDSETCFRRSNMINNLNPMRFCDPMGDRNVWATLFARDASEQEKSVIVLAARLDTTSMFEGEAPGAVSTVAGLVTALATYSLLSEMKTELSPARSGGNVMLMLFNGEAYDYIGSSRLVYDMSNGMFPPKWSNVPSLNISKIRMMIELNQLSQINQSTGAVAPMYLHKTLDNPDIAKFIQSMKSQQADLNLNLLDSTATSIPPVSLQSFVKADANFPGVAITDYDQSFTNKFYHSVLDDVKLLKFKYSNGTAPPSDSIQAYLANLSTALGRSIYELIAQKPYTGTTKVEPTQMNELLHCYLNSLNCSLFHSATNDDFTLPEYPPPLYVGVSNSLNAVTGLSGRLIALLTGAETNSSKEECKLNESDVTHQYLWMRGKMGAGVCVQTTMNYSTASSPAFDIEGYNWKSGQYSTWTESVWKGFEVRIFLKPSYGHEAFVISFGSVFLVFSFIVVFFIYKQSDIFFEPNISNGGC</sequence>
<keyword evidence="6" id="KW-0914">Notch signaling pathway</keyword>
<keyword evidence="9" id="KW-0325">Glycoprotein</keyword>
<dbReference type="AlphaFoldDB" id="A0A8S1DTL7"/>
<keyword evidence="13" id="KW-1185">Reference proteome</keyword>
<dbReference type="GO" id="GO:0016485">
    <property type="term" value="P:protein processing"/>
    <property type="evidence" value="ECO:0007669"/>
    <property type="project" value="InterPro"/>
</dbReference>
<dbReference type="PANTHER" id="PTHR21092:SF0">
    <property type="entry name" value="NICASTRIN"/>
    <property type="match status" value="1"/>
</dbReference>
<reference evidence="12 13" key="1">
    <citation type="submission" date="2020-04" db="EMBL/GenBank/DDBJ databases">
        <authorList>
            <person name="Alioto T."/>
            <person name="Alioto T."/>
            <person name="Gomez Garrido J."/>
        </authorList>
    </citation>
    <scope>NUCLEOTIDE SEQUENCE [LARGE SCALE GENOMIC DNA]</scope>
</reference>
<evidence type="ECO:0000259" key="11">
    <source>
        <dbReference type="Pfam" id="PF18266"/>
    </source>
</evidence>
<comment type="caution">
    <text evidence="12">The sequence shown here is derived from an EMBL/GenBank/DDBJ whole genome shotgun (WGS) entry which is preliminary data.</text>
</comment>
<evidence type="ECO:0000256" key="10">
    <source>
        <dbReference type="SAM" id="Phobius"/>
    </source>
</evidence>